<dbReference type="NCBIfam" id="NF001238">
    <property type="entry name" value="PRK00211.1"/>
    <property type="match status" value="1"/>
</dbReference>
<accession>A0A1I1SJD3</accession>
<organism evidence="2 3">
    <name type="scientific">Pseudoalteromonas denitrificans DSM 6059</name>
    <dbReference type="NCBI Taxonomy" id="1123010"/>
    <lineage>
        <taxon>Bacteria</taxon>
        <taxon>Pseudomonadati</taxon>
        <taxon>Pseudomonadota</taxon>
        <taxon>Gammaproteobacteria</taxon>
        <taxon>Alteromonadales</taxon>
        <taxon>Pseudoalteromonadaceae</taxon>
        <taxon>Pseudoalteromonas</taxon>
    </lineage>
</organism>
<evidence type="ECO:0000313" key="3">
    <source>
        <dbReference type="Proteomes" id="UP000198862"/>
    </source>
</evidence>
<dbReference type="EMBL" id="FOLO01000060">
    <property type="protein sequence ID" value="SFD46599.1"/>
    <property type="molecule type" value="Genomic_DNA"/>
</dbReference>
<dbReference type="InterPro" id="IPR027396">
    <property type="entry name" value="DsrEFH-like"/>
</dbReference>
<keyword evidence="3" id="KW-1185">Reference proteome</keyword>
<gene>
    <name evidence="2" type="ORF">SAMN02745724_04598</name>
</gene>
<dbReference type="Proteomes" id="UP000198862">
    <property type="component" value="Unassembled WGS sequence"/>
</dbReference>
<dbReference type="STRING" id="1123010.SAMN02745724_04598"/>
<dbReference type="Pfam" id="PF02635">
    <property type="entry name" value="DsrE"/>
    <property type="match status" value="1"/>
</dbReference>
<reference evidence="2 3" key="1">
    <citation type="submission" date="2016-10" db="EMBL/GenBank/DDBJ databases">
        <authorList>
            <person name="de Groot N.N."/>
        </authorList>
    </citation>
    <scope>NUCLEOTIDE SEQUENCE [LARGE SCALE GENOMIC DNA]</scope>
    <source>
        <strain evidence="2 3">DSM 6059</strain>
    </source>
</reference>
<protein>
    <submittedName>
        <fullName evidence="2">tRNA 2-thiouridine synthesizing protein C</fullName>
    </submittedName>
</protein>
<dbReference type="RefSeq" id="WP_091990294.1">
    <property type="nucleotide sequence ID" value="NZ_FOLO01000060.1"/>
</dbReference>
<dbReference type="PANTHER" id="PTHR38780">
    <property type="entry name" value="PROTEIN TUSC"/>
    <property type="match status" value="1"/>
</dbReference>
<dbReference type="InterPro" id="IPR017462">
    <property type="entry name" value="Sulphur_relay_TusC/DsrF"/>
</dbReference>
<dbReference type="NCBIfam" id="TIGR03010">
    <property type="entry name" value="sulf_tusC_dsrF"/>
    <property type="match status" value="1"/>
</dbReference>
<evidence type="ECO:0000313" key="2">
    <source>
        <dbReference type="EMBL" id="SFD46599.1"/>
    </source>
</evidence>
<dbReference type="SUPFAM" id="SSF75169">
    <property type="entry name" value="DsrEFH-like"/>
    <property type="match status" value="1"/>
</dbReference>
<dbReference type="OrthoDB" id="9789418at2"/>
<dbReference type="InterPro" id="IPR003787">
    <property type="entry name" value="Sulphur_relay_DsrE/F-like"/>
</dbReference>
<evidence type="ECO:0000256" key="1">
    <source>
        <dbReference type="ARBA" id="ARBA00005996"/>
    </source>
</evidence>
<dbReference type="Gene3D" id="3.40.1260.10">
    <property type="entry name" value="DsrEFH-like"/>
    <property type="match status" value="1"/>
</dbReference>
<sequence>MKNILVIQNHSPFDGVKCREALDTALIFAAVDQNVSILFKGDAVFCLHPKQIPDIANLKDYFKTLKMLELYDVENIYACKHSLVERGLADTGLYLDCIILEKERMKSIMLEQDHLVNM</sequence>
<dbReference type="AlphaFoldDB" id="A0A1I1SJD3"/>
<proteinExistence type="inferred from homology"/>
<dbReference type="PANTHER" id="PTHR38780:SF1">
    <property type="entry name" value="PROTEIN TUSC"/>
    <property type="match status" value="1"/>
</dbReference>
<comment type="similarity">
    <text evidence="1">Belongs to the DsrF/TusC family.</text>
</comment>
<name>A0A1I1SJD3_9GAMM</name>